<keyword evidence="7" id="KW-1185">Reference proteome</keyword>
<name>A0ABS1DNB9_9PROT</name>
<evidence type="ECO:0000259" key="5">
    <source>
        <dbReference type="Pfam" id="PF22780"/>
    </source>
</evidence>
<dbReference type="InterPro" id="IPR023166">
    <property type="entry name" value="BaiN-like_dom_sf"/>
</dbReference>
<dbReference type="Gene3D" id="2.40.30.10">
    <property type="entry name" value="Translation factors"/>
    <property type="match status" value="1"/>
</dbReference>
<comment type="cofactor">
    <cofactor evidence="1">
        <name>FAD</name>
        <dbReference type="ChEBI" id="CHEBI:57692"/>
    </cofactor>
</comment>
<evidence type="ECO:0000259" key="4">
    <source>
        <dbReference type="Pfam" id="PF03486"/>
    </source>
</evidence>
<reference evidence="6 7" key="1">
    <citation type="journal article" date="2020" name="Microorganisms">
        <title>Osmotic Adaptation and Compatible Solute Biosynthesis of Phototrophic Bacteria as Revealed from Genome Analyses.</title>
        <authorList>
            <person name="Imhoff J.F."/>
            <person name="Rahn T."/>
            <person name="Kunzel S."/>
            <person name="Keller A."/>
            <person name="Neulinger S.C."/>
        </authorList>
    </citation>
    <scope>NUCLEOTIDE SEQUENCE [LARGE SCALE GENOMIC DNA]</scope>
    <source>
        <strain evidence="6 7">DSM 9895</strain>
    </source>
</reference>
<keyword evidence="2" id="KW-0285">Flavoprotein</keyword>
<dbReference type="PRINTS" id="PR00368">
    <property type="entry name" value="FADPNR"/>
</dbReference>
<accession>A0ABS1DNB9</accession>
<dbReference type="Proteomes" id="UP001296873">
    <property type="component" value="Unassembled WGS sequence"/>
</dbReference>
<evidence type="ECO:0000313" key="6">
    <source>
        <dbReference type="EMBL" id="MBK1671209.1"/>
    </source>
</evidence>
<feature type="domain" description="RsdA/BaiN/AoA(So)-like insert" evidence="5">
    <location>
        <begin position="290"/>
        <end position="382"/>
    </location>
</feature>
<protein>
    <submittedName>
        <fullName evidence="6">Aminoacetone oxidase family FAD-binding enzyme</fullName>
    </submittedName>
</protein>
<dbReference type="InterPro" id="IPR004792">
    <property type="entry name" value="BaiN-like"/>
</dbReference>
<dbReference type="PRINTS" id="PR00411">
    <property type="entry name" value="PNDRDTASEI"/>
</dbReference>
<feature type="domain" description="RsdA/BaiN/AoA(So)-like Rossmann fold-like" evidence="4">
    <location>
        <begin position="17"/>
        <end position="435"/>
    </location>
</feature>
<dbReference type="InterPro" id="IPR055178">
    <property type="entry name" value="RsdA/BaiN/AoA(So)-like_dom"/>
</dbReference>
<dbReference type="PANTHER" id="PTHR42887">
    <property type="entry name" value="OS12G0638800 PROTEIN"/>
    <property type="match status" value="1"/>
</dbReference>
<dbReference type="Gene3D" id="1.10.8.260">
    <property type="entry name" value="HI0933 insert domain-like"/>
    <property type="match status" value="1"/>
</dbReference>
<dbReference type="InterPro" id="IPR057661">
    <property type="entry name" value="RsdA/BaiN/AoA(So)_Rossmann"/>
</dbReference>
<dbReference type="EMBL" id="NRRL01000157">
    <property type="protein sequence ID" value="MBK1671209.1"/>
    <property type="molecule type" value="Genomic_DNA"/>
</dbReference>
<organism evidence="6 7">
    <name type="scientific">Rhodovibrio sodomensis</name>
    <dbReference type="NCBI Taxonomy" id="1088"/>
    <lineage>
        <taxon>Bacteria</taxon>
        <taxon>Pseudomonadati</taxon>
        <taxon>Pseudomonadota</taxon>
        <taxon>Alphaproteobacteria</taxon>
        <taxon>Rhodospirillales</taxon>
        <taxon>Rhodovibrionaceae</taxon>
        <taxon>Rhodovibrio</taxon>
    </lineage>
</organism>
<dbReference type="SUPFAM" id="SSF51905">
    <property type="entry name" value="FAD/NAD(P)-binding domain"/>
    <property type="match status" value="1"/>
</dbReference>
<dbReference type="SUPFAM" id="SSF160996">
    <property type="entry name" value="HI0933 insert domain-like"/>
    <property type="match status" value="1"/>
</dbReference>
<dbReference type="InterPro" id="IPR036188">
    <property type="entry name" value="FAD/NAD-bd_sf"/>
</dbReference>
<proteinExistence type="predicted"/>
<sequence>MSDRGSPDTANRPARYDAVVLGGGAAGLMCALTAGARGRRVALVEHMPEVGKKILISGGGRCNFTNLEVRPDRFLSKNPHFAKSALSRYTQWDFISLVSDHGIAWHEKTLGQLFCDHSARQIVDLLLRECAQAGVAVLTSAPVRSVERAPEPDGGFTVRTDSRTLSAPSVVLATGGPSIPKLGATAFAYELARDFGLPLIEPRPALVPLTLGPDDKQLAAPLSGVAVDSAVSANGVRFREATLFTHRGVSGPAVLQASSYWQAADLHAGAHPGGRKRARSQPVDPAGLPVHFDLLPAVGDPDWLVAAKAERPRQQLATVLAEVLPQRLAQRLAQELAGQLADGQGARPLAEWPDRELRAIVRRLKDWQLVPAGTEGFAKAEVTVGGVDTAALDSRTMQARAVPGLYVIGEAVDVTGWLGGYNFQWAWSSGWAAGQAV</sequence>
<evidence type="ECO:0000256" key="2">
    <source>
        <dbReference type="ARBA" id="ARBA00022630"/>
    </source>
</evidence>
<dbReference type="PANTHER" id="PTHR42887:SF2">
    <property type="entry name" value="OS12G0638800 PROTEIN"/>
    <property type="match status" value="1"/>
</dbReference>
<comment type="caution">
    <text evidence="6">The sequence shown here is derived from an EMBL/GenBank/DDBJ whole genome shotgun (WGS) entry which is preliminary data.</text>
</comment>
<dbReference type="Pfam" id="PF22780">
    <property type="entry name" value="HI0933_like_1st"/>
    <property type="match status" value="2"/>
</dbReference>
<gene>
    <name evidence="6" type="ORF">CKO28_24715</name>
</gene>
<keyword evidence="3" id="KW-0274">FAD</keyword>
<evidence type="ECO:0000256" key="1">
    <source>
        <dbReference type="ARBA" id="ARBA00001974"/>
    </source>
</evidence>
<feature type="domain" description="RsdA/BaiN/AoA(So)-like insert" evidence="5">
    <location>
        <begin position="203"/>
        <end position="263"/>
    </location>
</feature>
<dbReference type="Gene3D" id="3.50.50.60">
    <property type="entry name" value="FAD/NAD(P)-binding domain"/>
    <property type="match status" value="1"/>
</dbReference>
<evidence type="ECO:0000256" key="3">
    <source>
        <dbReference type="ARBA" id="ARBA00022827"/>
    </source>
</evidence>
<evidence type="ECO:0000313" key="7">
    <source>
        <dbReference type="Proteomes" id="UP001296873"/>
    </source>
</evidence>
<dbReference type="NCBIfam" id="TIGR00275">
    <property type="entry name" value="aminoacetone oxidase family FAD-binding enzyme"/>
    <property type="match status" value="1"/>
</dbReference>
<dbReference type="Pfam" id="PF03486">
    <property type="entry name" value="HI0933_like"/>
    <property type="match status" value="1"/>
</dbReference>